<sequence length="1115" mass="128780">MSFCFSPFKSTTGYPLERKVIDRSGRLGSLYDASTDNIIDRRSCRRSARKTPKKQFICLLFSGDQSRQVSSVLRNIGYDPAIRLSIGLRMVTTSGISRVIDYNQSIDDNTRFLYYCFKATKEKLNITARKADKLVPLPLSQTNATHMITNILWGIEFLCIIQIPTNQSTNVIDQLLQYICNQLKNNRNPIQFNKNDLHLIHQLNNITVFGSEMCVGGHNSSILNILNRIQDWQRDDNFHEPLLYTMQPLRWLYSGPEFSTIRFNRNITNTAEAFRVDTRISYISKMLNDFGDTLHNLPTNFSSRTLNTRLKDAQQKYRFLLDSQDDLKERLGRALVDVHRERARLSILDNILNDQRYECLRKSELDAFRENILRRLMNKFLLIEKLKADGIENILASDLCQNPETSATIDDIDAILNHRYSHQNVLIILWYSSDRLLRDQENTWKEIYQELKLERQRAVPRAHLVYVDFSFFGQMLETFSVVRLPLVGRPTTQEYPIAVKKTADRPTHSTPRSPPTKARSHSEPPIPSSKQSKSAKSSPLSTQKRAETPLPTSKRKLTETSSPISKRKQTGTPLQTRKKQVVAEKPPLEPIIPPPLPSPKGSPVEINVLLLGETGVGKSTFINAFVNYLKFDTLQQAEQGEPIVLIPVSFLVTVGDRFDEIIVNFGDVDSNEDHAHQGQSVTQQCKSYVFDLNNRFRLRLIDTPGIGDTRGFNQDAKNIDHILNYINSLPHLNAICLLLKPNASRLNVFFRSCVQQLITYLTPEGYNNILFCFTNARETFYAPGDTGPLLRRMLNDEHLNAIPFKKENTFCFDSESFRYLAARKSRIDFDEYQKQEYVNSWNISVKESMRLLNFIQRCEQYRLEEWLSPRKAALDIAMLALPLMETLRLIIYNAKLAEAKSIANQVVLNSNPIAIDLCTRCAQTNIVELGPFWYMQYRPPVLRTDTSQHRHCPTDGKHFFIESIVTYELIGLPAGLKVEQWQSSFRNFLFKCDRLVHYLRQQKLPVQNDPFQAILERFLEEEQEISQIRNIDSTANRRLCEVLNSIKRIRQENSQQLFVANENLSIYELYQIIDELTAIQTVKKQVDIIKTSRQLKMVENELIIPANLIKKRLFV</sequence>
<dbReference type="Gene3D" id="3.40.50.300">
    <property type="entry name" value="P-loop containing nucleotide triphosphate hydrolases"/>
    <property type="match status" value="1"/>
</dbReference>
<evidence type="ECO:0000256" key="1">
    <source>
        <dbReference type="SAM" id="MobiDB-lite"/>
    </source>
</evidence>
<name>A0A815DCE5_9BILA</name>
<gene>
    <name evidence="3" type="ORF">BYL167_LOCUS15106</name>
    <name evidence="2" type="ORF">CJN711_LOCUS16633</name>
</gene>
<dbReference type="Proteomes" id="UP000663855">
    <property type="component" value="Unassembled WGS sequence"/>
</dbReference>
<feature type="compositionally biased region" description="Pro residues" evidence="1">
    <location>
        <begin position="588"/>
        <end position="597"/>
    </location>
</feature>
<proteinExistence type="predicted"/>
<accession>A0A815DCE5</accession>
<protein>
    <recommendedName>
        <fullName evidence="5">G domain-containing protein</fullName>
    </recommendedName>
</protein>
<feature type="region of interest" description="Disordered" evidence="1">
    <location>
        <begin position="497"/>
        <end position="597"/>
    </location>
</feature>
<dbReference type="PANTHER" id="PTHR32046">
    <property type="entry name" value="G DOMAIN-CONTAINING PROTEIN"/>
    <property type="match status" value="1"/>
</dbReference>
<dbReference type="SUPFAM" id="SSF52540">
    <property type="entry name" value="P-loop containing nucleoside triphosphate hydrolases"/>
    <property type="match status" value="1"/>
</dbReference>
<evidence type="ECO:0000313" key="2">
    <source>
        <dbReference type="EMBL" id="CAF1295148.1"/>
    </source>
</evidence>
<dbReference type="AlphaFoldDB" id="A0A815DCE5"/>
<dbReference type="InterPro" id="IPR027417">
    <property type="entry name" value="P-loop_NTPase"/>
</dbReference>
<feature type="compositionally biased region" description="Polar residues" evidence="1">
    <location>
        <begin position="559"/>
        <end position="575"/>
    </location>
</feature>
<evidence type="ECO:0008006" key="5">
    <source>
        <dbReference type="Google" id="ProtNLM"/>
    </source>
</evidence>
<dbReference type="Proteomes" id="UP000681967">
    <property type="component" value="Unassembled WGS sequence"/>
</dbReference>
<dbReference type="EMBL" id="CAJOBH010005518">
    <property type="protein sequence ID" value="CAF4026972.1"/>
    <property type="molecule type" value="Genomic_DNA"/>
</dbReference>
<reference evidence="2" key="1">
    <citation type="submission" date="2021-02" db="EMBL/GenBank/DDBJ databases">
        <authorList>
            <person name="Nowell W R."/>
        </authorList>
    </citation>
    <scope>NUCLEOTIDE SEQUENCE</scope>
</reference>
<evidence type="ECO:0000313" key="4">
    <source>
        <dbReference type="Proteomes" id="UP000663855"/>
    </source>
</evidence>
<dbReference type="PROSITE" id="PS00675">
    <property type="entry name" value="SIGMA54_INTERACT_1"/>
    <property type="match status" value="1"/>
</dbReference>
<dbReference type="InterPro" id="IPR025662">
    <property type="entry name" value="Sigma_54_int_dom_ATP-bd_1"/>
</dbReference>
<dbReference type="PANTHER" id="PTHR32046:SF11">
    <property type="entry name" value="IMMUNE-ASSOCIATED NUCLEOTIDE-BINDING PROTEIN 10-LIKE"/>
    <property type="match status" value="1"/>
</dbReference>
<comment type="caution">
    <text evidence="2">The sequence shown here is derived from an EMBL/GenBank/DDBJ whole genome shotgun (WGS) entry which is preliminary data.</text>
</comment>
<dbReference type="EMBL" id="CAJNOV010007734">
    <property type="protein sequence ID" value="CAF1295148.1"/>
    <property type="molecule type" value="Genomic_DNA"/>
</dbReference>
<organism evidence="2 4">
    <name type="scientific">Rotaria magnacalcarata</name>
    <dbReference type="NCBI Taxonomy" id="392030"/>
    <lineage>
        <taxon>Eukaryota</taxon>
        <taxon>Metazoa</taxon>
        <taxon>Spiralia</taxon>
        <taxon>Gnathifera</taxon>
        <taxon>Rotifera</taxon>
        <taxon>Eurotatoria</taxon>
        <taxon>Bdelloidea</taxon>
        <taxon>Philodinida</taxon>
        <taxon>Philodinidae</taxon>
        <taxon>Rotaria</taxon>
    </lineage>
</organism>
<evidence type="ECO:0000313" key="3">
    <source>
        <dbReference type="EMBL" id="CAF4026972.1"/>
    </source>
</evidence>
<feature type="compositionally biased region" description="Low complexity" evidence="1">
    <location>
        <begin position="528"/>
        <end position="541"/>
    </location>
</feature>